<name>A0A6C0DLC9_9ZZZZ</name>
<dbReference type="EMBL" id="MN739631">
    <property type="protein sequence ID" value="QHT17152.1"/>
    <property type="molecule type" value="Genomic_DNA"/>
</dbReference>
<organism evidence="2">
    <name type="scientific">viral metagenome</name>
    <dbReference type="NCBI Taxonomy" id="1070528"/>
    <lineage>
        <taxon>unclassified sequences</taxon>
        <taxon>metagenomes</taxon>
        <taxon>organismal metagenomes</taxon>
    </lineage>
</organism>
<dbReference type="AlphaFoldDB" id="A0A6C0DLC9"/>
<keyword evidence="1" id="KW-0812">Transmembrane</keyword>
<feature type="transmembrane region" description="Helical" evidence="1">
    <location>
        <begin position="12"/>
        <end position="37"/>
    </location>
</feature>
<keyword evidence="1" id="KW-1133">Transmembrane helix</keyword>
<protein>
    <submittedName>
        <fullName evidence="2">Uncharacterized protein</fullName>
    </submittedName>
</protein>
<evidence type="ECO:0000256" key="1">
    <source>
        <dbReference type="SAM" id="Phobius"/>
    </source>
</evidence>
<keyword evidence="1" id="KW-0472">Membrane</keyword>
<sequence length="102" mass="11195">MTFLNNGSFVDILGVISIGAVCIVLFVFLYKIIYGLFCYNNSIKIFNSNQENSLGSNINDNEDNDIVVSITNITPFNTVSCLNIPEDSIIANDKNLPIATIV</sequence>
<accession>A0A6C0DLC9</accession>
<reference evidence="2" key="1">
    <citation type="journal article" date="2020" name="Nature">
        <title>Giant virus diversity and host interactions through global metagenomics.</title>
        <authorList>
            <person name="Schulz F."/>
            <person name="Roux S."/>
            <person name="Paez-Espino D."/>
            <person name="Jungbluth S."/>
            <person name="Walsh D.A."/>
            <person name="Denef V.J."/>
            <person name="McMahon K.D."/>
            <person name="Konstantinidis K.T."/>
            <person name="Eloe-Fadrosh E.A."/>
            <person name="Kyrpides N.C."/>
            <person name="Woyke T."/>
        </authorList>
    </citation>
    <scope>NUCLEOTIDE SEQUENCE</scope>
    <source>
        <strain evidence="2">GVMAG-M-3300023174-24</strain>
    </source>
</reference>
<proteinExistence type="predicted"/>
<evidence type="ECO:0000313" key="2">
    <source>
        <dbReference type="EMBL" id="QHT17152.1"/>
    </source>
</evidence>